<dbReference type="Proteomes" id="UP000005730">
    <property type="component" value="Chromosome"/>
</dbReference>
<sequence>MPLLYLDVHRRGCDEALWIPFYLIRGEYLVRRMFARPSYVRGLWLLNGLFGSLEEVAPKRPLELEEGALQASGAKHVLDFRIAPDEAERRVFAAISDVGFWGKLAAVTQGASVSTTPFYAQYCIEDGKLFDPFCGAECTDPLLLGFIAPRPEG</sequence>
<organism evidence="1 2">
    <name type="scientific">Thermanaerovibrio velox DSM 12556</name>
    <dbReference type="NCBI Taxonomy" id="926567"/>
    <lineage>
        <taxon>Bacteria</taxon>
        <taxon>Thermotogati</taxon>
        <taxon>Synergistota</taxon>
        <taxon>Synergistia</taxon>
        <taxon>Synergistales</taxon>
        <taxon>Synergistaceae</taxon>
        <taxon>Thermanaerovibrio</taxon>
    </lineage>
</organism>
<gene>
    <name evidence="1" type="ORF">TheveDRAFT_1053</name>
</gene>
<name>H0US92_9BACT</name>
<protein>
    <submittedName>
        <fullName evidence="1">Uncharacterized protein</fullName>
    </submittedName>
</protein>
<proteinExistence type="predicted"/>
<dbReference type="HOGENOM" id="CLU_1712426_0_0_0"/>
<keyword evidence="2" id="KW-1185">Reference proteome</keyword>
<dbReference type="EMBL" id="CM001377">
    <property type="protein sequence ID" value="EHM10181.1"/>
    <property type="molecule type" value="Genomic_DNA"/>
</dbReference>
<dbReference type="AlphaFoldDB" id="H0US92"/>
<evidence type="ECO:0000313" key="1">
    <source>
        <dbReference type="EMBL" id="EHM10181.1"/>
    </source>
</evidence>
<evidence type="ECO:0000313" key="2">
    <source>
        <dbReference type="Proteomes" id="UP000005730"/>
    </source>
</evidence>
<reference evidence="1 2" key="1">
    <citation type="submission" date="2011-10" db="EMBL/GenBank/DDBJ databases">
        <title>The Noncontiguous Finished genome of Thermanaerovibrio velox DSM 12556.</title>
        <authorList>
            <consortium name="US DOE Joint Genome Institute (JGI-PGF)"/>
            <person name="Lucas S."/>
            <person name="Copeland A."/>
            <person name="Lapidus A."/>
            <person name="Glavina del Rio T."/>
            <person name="Dalin E."/>
            <person name="Tice H."/>
            <person name="Bruce D."/>
            <person name="Goodwin L."/>
            <person name="Pitluck S."/>
            <person name="Peters L."/>
            <person name="Mikhailova N."/>
            <person name="Teshima H."/>
            <person name="Kyrpides N."/>
            <person name="Mavromatis K."/>
            <person name="Ivanova N."/>
            <person name="Markowitz V."/>
            <person name="Cheng J.-F."/>
            <person name="Hugenholtz P."/>
            <person name="Woyke T."/>
            <person name="Wu D."/>
            <person name="Spring S."/>
            <person name="Brambilla E.-M."/>
            <person name="Klenk H.-P."/>
            <person name="Eisen J.A."/>
        </authorList>
    </citation>
    <scope>NUCLEOTIDE SEQUENCE [LARGE SCALE GENOMIC DNA]</scope>
    <source>
        <strain evidence="1 2">DSM 12556</strain>
    </source>
</reference>
<accession>H0US92</accession>